<comment type="caution">
    <text evidence="2">The sequence shown here is derived from an EMBL/GenBank/DDBJ whole genome shotgun (WGS) entry which is preliminary data.</text>
</comment>
<name>A0A9P4R8J5_9PLEO</name>
<dbReference type="AlphaFoldDB" id="A0A9P4R8J5"/>
<protein>
    <submittedName>
        <fullName evidence="2">Uncharacterized protein</fullName>
    </submittedName>
</protein>
<keyword evidence="3" id="KW-1185">Reference proteome</keyword>
<accession>A0A9P4R8J5</accession>
<evidence type="ECO:0000313" key="2">
    <source>
        <dbReference type="EMBL" id="KAF2740075.1"/>
    </source>
</evidence>
<sequence length="194" mass="21394">MLFHALLATFAISFAFASPQPTATPAPAPDALYHLEKRACNADNCLRALQNRASSAIPFCSTYTTSATATIPTWATSQCANNPTRVTSACNCLATEPLKKVYGPTDNTNYTVYSQAHNINSRPAASWQEYFDQCYQMCVWYGSECQTFSYAEMSGPNGTPGSGNYLCYIYETPFQPELVANAPGWRRNVVYTRL</sequence>
<evidence type="ECO:0000313" key="3">
    <source>
        <dbReference type="Proteomes" id="UP000799444"/>
    </source>
</evidence>
<dbReference type="EMBL" id="ML996101">
    <property type="protein sequence ID" value="KAF2740075.1"/>
    <property type="molecule type" value="Genomic_DNA"/>
</dbReference>
<proteinExistence type="predicted"/>
<keyword evidence="1" id="KW-0732">Signal</keyword>
<dbReference type="Proteomes" id="UP000799444">
    <property type="component" value="Unassembled WGS sequence"/>
</dbReference>
<evidence type="ECO:0000256" key="1">
    <source>
        <dbReference type="SAM" id="SignalP"/>
    </source>
</evidence>
<feature type="signal peptide" evidence="1">
    <location>
        <begin position="1"/>
        <end position="17"/>
    </location>
</feature>
<dbReference type="OrthoDB" id="3563695at2759"/>
<gene>
    <name evidence="2" type="ORF">EJ04DRAFT_508083</name>
</gene>
<feature type="chain" id="PRO_5040457089" evidence="1">
    <location>
        <begin position="18"/>
        <end position="194"/>
    </location>
</feature>
<organism evidence="2 3">
    <name type="scientific">Polyplosphaeria fusca</name>
    <dbReference type="NCBI Taxonomy" id="682080"/>
    <lineage>
        <taxon>Eukaryota</taxon>
        <taxon>Fungi</taxon>
        <taxon>Dikarya</taxon>
        <taxon>Ascomycota</taxon>
        <taxon>Pezizomycotina</taxon>
        <taxon>Dothideomycetes</taxon>
        <taxon>Pleosporomycetidae</taxon>
        <taxon>Pleosporales</taxon>
        <taxon>Tetraplosphaeriaceae</taxon>
        <taxon>Polyplosphaeria</taxon>
    </lineage>
</organism>
<reference evidence="2" key="1">
    <citation type="journal article" date="2020" name="Stud. Mycol.">
        <title>101 Dothideomycetes genomes: a test case for predicting lifestyles and emergence of pathogens.</title>
        <authorList>
            <person name="Haridas S."/>
            <person name="Albert R."/>
            <person name="Binder M."/>
            <person name="Bloem J."/>
            <person name="Labutti K."/>
            <person name="Salamov A."/>
            <person name="Andreopoulos B."/>
            <person name="Baker S."/>
            <person name="Barry K."/>
            <person name="Bills G."/>
            <person name="Bluhm B."/>
            <person name="Cannon C."/>
            <person name="Castanera R."/>
            <person name="Culley D."/>
            <person name="Daum C."/>
            <person name="Ezra D."/>
            <person name="Gonzalez J."/>
            <person name="Henrissat B."/>
            <person name="Kuo A."/>
            <person name="Liang C."/>
            <person name="Lipzen A."/>
            <person name="Lutzoni F."/>
            <person name="Magnuson J."/>
            <person name="Mondo S."/>
            <person name="Nolan M."/>
            <person name="Ohm R."/>
            <person name="Pangilinan J."/>
            <person name="Park H.-J."/>
            <person name="Ramirez L."/>
            <person name="Alfaro M."/>
            <person name="Sun H."/>
            <person name="Tritt A."/>
            <person name="Yoshinaga Y."/>
            <person name="Zwiers L.-H."/>
            <person name="Turgeon B."/>
            <person name="Goodwin S."/>
            <person name="Spatafora J."/>
            <person name="Crous P."/>
            <person name="Grigoriev I."/>
        </authorList>
    </citation>
    <scope>NUCLEOTIDE SEQUENCE</scope>
    <source>
        <strain evidence="2">CBS 125425</strain>
    </source>
</reference>